<evidence type="ECO:0000259" key="1">
    <source>
        <dbReference type="Pfam" id="PF00535"/>
    </source>
</evidence>
<comment type="caution">
    <text evidence="2">The sequence shown here is derived from an EMBL/GenBank/DDBJ whole genome shotgun (WGS) entry which is preliminary data.</text>
</comment>
<reference evidence="2 3" key="1">
    <citation type="submission" date="2016-02" db="EMBL/GenBank/DDBJ databases">
        <title>Genome sequencing of a beta-galactosidase producing bacteria Rhizobium sp. 59.</title>
        <authorList>
            <person name="Wang D."/>
            <person name="Kot W."/>
            <person name="Qin Y."/>
            <person name="Hansen L."/>
            <person name="Naqvi K."/>
            <person name="Rensing C."/>
        </authorList>
    </citation>
    <scope>NUCLEOTIDE SEQUENCE [LARGE SCALE GENOMIC DNA]</scope>
    <source>
        <strain evidence="2 3">59</strain>
    </source>
</reference>
<dbReference type="InterPro" id="IPR029044">
    <property type="entry name" value="Nucleotide-diphossugar_trans"/>
</dbReference>
<keyword evidence="3" id="KW-1185">Reference proteome</keyword>
<evidence type="ECO:0000313" key="2">
    <source>
        <dbReference type="EMBL" id="OJG00985.1"/>
    </source>
</evidence>
<dbReference type="CDD" id="cd00761">
    <property type="entry name" value="Glyco_tranf_GTA_type"/>
    <property type="match status" value="1"/>
</dbReference>
<dbReference type="RefSeq" id="WP_071831081.1">
    <property type="nucleotide sequence ID" value="NZ_LSRP01000002.1"/>
</dbReference>
<protein>
    <recommendedName>
        <fullName evidence="1">Glycosyltransferase 2-like domain-containing protein</fullName>
    </recommendedName>
</protein>
<gene>
    <name evidence="2" type="ORF">AX760_09145</name>
</gene>
<sequence>MLAQPKLTICVPSRNRQRYFQETIRSLLVNLRTDVEFVFADNSDDPAPMRDFMVDIIGDPRVKFIGPGERVYSMVDNWERCLEAATGEFVCVIGDDDYVDADVIDLISSTKAERGLVDVFVWSRFTYNWPGNRRTKCNVCITLGTGVHEVKREWLYEEFFTWKQHSSTPNCPFAIYHGAISKTIMDKIKSKFGGRYFEHPTVDFENSCKLLVTAETFFYSERPFSILGSCAESNSASIGDVEDMKRKHAIFMQELGRNMDEDPHMAEFPFPSRLGVSASVALVQNWFKTTYGYHVPGWEKNFAEACGYSCGTAQSQAHFDMSVAGYEAAFRSWKGGKYLQYFKPKYVSPEGAKFFFGVQNKALYIDEDIGGVETPAELYHLVNQIVAPIEELEFQFLPGNERAA</sequence>
<dbReference type="Pfam" id="PF00535">
    <property type="entry name" value="Glycos_transf_2"/>
    <property type="match status" value="1"/>
</dbReference>
<proteinExistence type="predicted"/>
<dbReference type="Proteomes" id="UP000182661">
    <property type="component" value="Unassembled WGS sequence"/>
</dbReference>
<accession>A0A657LZM4</accession>
<dbReference type="OrthoDB" id="5291101at2"/>
<feature type="domain" description="Glycosyltransferase 2-like" evidence="1">
    <location>
        <begin position="8"/>
        <end position="179"/>
    </location>
</feature>
<organism evidence="2 3">
    <name type="scientific">Pararhizobium antarcticum</name>
    <dbReference type="NCBI Taxonomy" id="1798805"/>
    <lineage>
        <taxon>Bacteria</taxon>
        <taxon>Pseudomonadati</taxon>
        <taxon>Pseudomonadota</taxon>
        <taxon>Alphaproteobacteria</taxon>
        <taxon>Hyphomicrobiales</taxon>
        <taxon>Rhizobiaceae</taxon>
        <taxon>Rhizobium/Agrobacterium group</taxon>
        <taxon>Pararhizobium</taxon>
    </lineage>
</organism>
<name>A0A657LZM4_9HYPH</name>
<dbReference type="SUPFAM" id="SSF53448">
    <property type="entry name" value="Nucleotide-diphospho-sugar transferases"/>
    <property type="match status" value="1"/>
</dbReference>
<dbReference type="AlphaFoldDB" id="A0A657LZM4"/>
<dbReference type="InterPro" id="IPR001173">
    <property type="entry name" value="Glyco_trans_2-like"/>
</dbReference>
<dbReference type="EMBL" id="LSRP01000002">
    <property type="protein sequence ID" value="OJG00985.1"/>
    <property type="molecule type" value="Genomic_DNA"/>
</dbReference>
<evidence type="ECO:0000313" key="3">
    <source>
        <dbReference type="Proteomes" id="UP000182661"/>
    </source>
</evidence>
<dbReference type="Gene3D" id="3.90.550.10">
    <property type="entry name" value="Spore Coat Polysaccharide Biosynthesis Protein SpsA, Chain A"/>
    <property type="match status" value="1"/>
</dbReference>